<gene>
    <name evidence="2" type="ORF">M9Y10_034526</name>
</gene>
<comment type="caution">
    <text evidence="2">The sequence shown here is derived from an EMBL/GenBank/DDBJ whole genome shotgun (WGS) entry which is preliminary data.</text>
</comment>
<keyword evidence="1" id="KW-1133">Transmembrane helix</keyword>
<evidence type="ECO:0008006" key="4">
    <source>
        <dbReference type="Google" id="ProtNLM"/>
    </source>
</evidence>
<feature type="transmembrane region" description="Helical" evidence="1">
    <location>
        <begin position="196"/>
        <end position="218"/>
    </location>
</feature>
<evidence type="ECO:0000313" key="2">
    <source>
        <dbReference type="EMBL" id="KAK8889772.1"/>
    </source>
</evidence>
<keyword evidence="1" id="KW-0472">Membrane</keyword>
<dbReference type="Proteomes" id="UP001470230">
    <property type="component" value="Unassembled WGS sequence"/>
</dbReference>
<sequence>MQISQDNNLQAVEVNDQSSGDFHGSFFLDLATHDSLKKLFEVYLVFLIIHFIGSFIAPPNFACSSKIYQIVFDPTIKYVEIDVTLSNLQPKNRLITTYGEVLRKRALNNESIELEITSRTMFNYKFSNVNLSDPIELKDTVYFNENEKSSSPFLIFNKSVDNYDLAQTRLNIHTDFQNIEAFNFSWMSINPNSERFLSYGKLSSLFFSIYILIFFIPLRRFKIEAVTQKFIAILLILSIFASIPITLLFYNNYAFIFECISSAIFVSAFQLFCITQIIITKNNDSLNQRKFFTFTTILFLLTSLLSGLSHFFRFLEKEKPYYFQFSILNIEYINSLVSLVLSICFAVYGLSAFQNRSNQNSSRISISSSFLILSSCFTIFTDTIALLFKWKIKYIWPEMTFLLFHLVSVVYLAFLFHPADNLQYEDIDNNEHANINSIPPGGSVDLFDDDD</sequence>
<reference evidence="2 3" key="1">
    <citation type="submission" date="2024-04" db="EMBL/GenBank/DDBJ databases">
        <title>Tritrichomonas musculus Genome.</title>
        <authorList>
            <person name="Alves-Ferreira E."/>
            <person name="Grigg M."/>
            <person name="Lorenzi H."/>
            <person name="Galac M."/>
        </authorList>
    </citation>
    <scope>NUCLEOTIDE SEQUENCE [LARGE SCALE GENOMIC DNA]</scope>
    <source>
        <strain evidence="2 3">EAF2021</strain>
    </source>
</reference>
<feature type="transmembrane region" description="Helical" evidence="1">
    <location>
        <begin position="394"/>
        <end position="416"/>
    </location>
</feature>
<feature type="transmembrane region" description="Helical" evidence="1">
    <location>
        <begin position="365"/>
        <end position="388"/>
    </location>
</feature>
<accession>A0ABR2KH59</accession>
<feature type="transmembrane region" description="Helical" evidence="1">
    <location>
        <begin position="39"/>
        <end position="57"/>
    </location>
</feature>
<keyword evidence="3" id="KW-1185">Reference proteome</keyword>
<feature type="transmembrane region" description="Helical" evidence="1">
    <location>
        <begin position="291"/>
        <end position="312"/>
    </location>
</feature>
<feature type="transmembrane region" description="Helical" evidence="1">
    <location>
        <begin position="332"/>
        <end position="353"/>
    </location>
</feature>
<organism evidence="2 3">
    <name type="scientific">Tritrichomonas musculus</name>
    <dbReference type="NCBI Taxonomy" id="1915356"/>
    <lineage>
        <taxon>Eukaryota</taxon>
        <taxon>Metamonada</taxon>
        <taxon>Parabasalia</taxon>
        <taxon>Tritrichomonadida</taxon>
        <taxon>Tritrichomonadidae</taxon>
        <taxon>Tritrichomonas</taxon>
    </lineage>
</organism>
<evidence type="ECO:0000256" key="1">
    <source>
        <dbReference type="SAM" id="Phobius"/>
    </source>
</evidence>
<evidence type="ECO:0000313" key="3">
    <source>
        <dbReference type="Proteomes" id="UP001470230"/>
    </source>
</evidence>
<dbReference type="EMBL" id="JAPFFF010000005">
    <property type="protein sequence ID" value="KAK8889772.1"/>
    <property type="molecule type" value="Genomic_DNA"/>
</dbReference>
<feature type="transmembrane region" description="Helical" evidence="1">
    <location>
        <begin position="230"/>
        <end position="249"/>
    </location>
</feature>
<name>A0ABR2KH59_9EUKA</name>
<feature type="transmembrane region" description="Helical" evidence="1">
    <location>
        <begin position="255"/>
        <end position="279"/>
    </location>
</feature>
<proteinExistence type="predicted"/>
<keyword evidence="1" id="KW-0812">Transmembrane</keyword>
<protein>
    <recommendedName>
        <fullName evidence="4">Intimal thickness related receptor IRP domain-containing protein</fullName>
    </recommendedName>
</protein>